<dbReference type="Proteomes" id="UP000186817">
    <property type="component" value="Unassembled WGS sequence"/>
</dbReference>
<sequence length="304" mass="33416">MPPPTLPSRCGAAASPRRRQECRPPSRPPARPITATARVRESSFPVCLTGTLKPHPLRRTHHTATGTCAAGTLETHRRTLRRERCCFRKLGPLKGSPQSHVPRPLLSSYSPEHLRVLLLWRLRLTARVPLPTPSTRLRIADMNVDVPVSDVPPCARSRRRCWNYRDLCDAGAAPDLHEILAEVLVVSRAVTSQEDVTSEGNGSDVKAVRKKVNAMKSHYRKTRVVVAMDCFFLTAFGIDMAKGEKLIRARRWWGMLSTAVQRAVGGPALGAPWLVSKGAAACEPGLDHVLALAEPAGPSRLPLR</sequence>
<protein>
    <submittedName>
        <fullName evidence="2">Uncharacterized protein</fullName>
    </submittedName>
</protein>
<evidence type="ECO:0000313" key="3">
    <source>
        <dbReference type="Proteomes" id="UP000186817"/>
    </source>
</evidence>
<dbReference type="AlphaFoldDB" id="A0A1Q9CYJ8"/>
<organism evidence="2 3">
    <name type="scientific">Symbiodinium microadriaticum</name>
    <name type="common">Dinoflagellate</name>
    <name type="synonym">Zooxanthella microadriatica</name>
    <dbReference type="NCBI Taxonomy" id="2951"/>
    <lineage>
        <taxon>Eukaryota</taxon>
        <taxon>Sar</taxon>
        <taxon>Alveolata</taxon>
        <taxon>Dinophyceae</taxon>
        <taxon>Suessiales</taxon>
        <taxon>Symbiodiniaceae</taxon>
        <taxon>Symbiodinium</taxon>
    </lineage>
</organism>
<dbReference type="EMBL" id="LSRX01000831">
    <property type="protein sequence ID" value="OLP88009.1"/>
    <property type="molecule type" value="Genomic_DNA"/>
</dbReference>
<reference evidence="2 3" key="1">
    <citation type="submission" date="2016-02" db="EMBL/GenBank/DDBJ databases">
        <title>Genome analysis of coral dinoflagellate symbionts highlights evolutionary adaptations to a symbiotic lifestyle.</title>
        <authorList>
            <person name="Aranda M."/>
            <person name="Li Y."/>
            <person name="Liew Y.J."/>
            <person name="Baumgarten S."/>
            <person name="Simakov O."/>
            <person name="Wilson M."/>
            <person name="Piel J."/>
            <person name="Ashoor H."/>
            <person name="Bougouffa S."/>
            <person name="Bajic V.B."/>
            <person name="Ryu T."/>
            <person name="Ravasi T."/>
            <person name="Bayer T."/>
            <person name="Micklem G."/>
            <person name="Kim H."/>
            <person name="Bhak J."/>
            <person name="Lajeunesse T.C."/>
            <person name="Voolstra C.R."/>
        </authorList>
    </citation>
    <scope>NUCLEOTIDE SEQUENCE [LARGE SCALE GENOMIC DNA]</scope>
    <source>
        <strain evidence="2 3">CCMP2467</strain>
    </source>
</reference>
<dbReference type="OrthoDB" id="10351714at2759"/>
<evidence type="ECO:0000256" key="1">
    <source>
        <dbReference type="SAM" id="MobiDB-lite"/>
    </source>
</evidence>
<keyword evidence="3" id="KW-1185">Reference proteome</keyword>
<proteinExistence type="predicted"/>
<comment type="caution">
    <text evidence="2">The sequence shown here is derived from an EMBL/GenBank/DDBJ whole genome shotgun (WGS) entry which is preliminary data.</text>
</comment>
<feature type="region of interest" description="Disordered" evidence="1">
    <location>
        <begin position="1"/>
        <end position="32"/>
    </location>
</feature>
<accession>A0A1Q9CYJ8</accession>
<name>A0A1Q9CYJ8_SYMMI</name>
<evidence type="ECO:0000313" key="2">
    <source>
        <dbReference type="EMBL" id="OLP88009.1"/>
    </source>
</evidence>
<gene>
    <name evidence="2" type="ORF">AK812_SmicGene30694</name>
</gene>